<sequence>MKKLYLTATVLAGLFFGTSASLIVSANTKEYRPTATKVVVHKYLIHEANPALENYYWGNGNETTAFAGWQPAGNQFSFTAFRIPRSAITGFDVGEANKIVFNSETGLTIGGETKTWSQILETVKVASPKVTEGDVETTSPIKSEWTIKVKSDINLAALETALRNDERHDETVSTNESGAATFNALKNGNYIVLETAHPAYIKTTERAVPMVLHLPLINPDTTKHDAGYWFDDTQHALNLYAKNQRVTGDLTVKKYDSDDATKKQQLPGAVIAIYQGDVKAQVINYLQSVTGQALLAAAKGKPADATEVTALNTAIKTAIAGSSGDFNAIKTTQETGTTFNDLEPGQTYTIVELASPVHPKNQTDAEFLLDPNVTTVTLSSADEINGPTNGSGGGQTIRYYGGHVDLENDDFTITKKVNPNVPIDAENAQTAPITHSDFVTNDEKSGVARGQQIQWAIRSEINHAEKLATYSLSDTLPY</sequence>
<dbReference type="InterPro" id="IPR032364">
    <property type="entry name" value="GramPos_pilinD1_N"/>
</dbReference>
<organism evidence="3 4">
    <name type="scientific">Weissella diestrammenae</name>
    <dbReference type="NCBI Taxonomy" id="1162633"/>
    <lineage>
        <taxon>Bacteria</taxon>
        <taxon>Bacillati</taxon>
        <taxon>Bacillota</taxon>
        <taxon>Bacilli</taxon>
        <taxon>Lactobacillales</taxon>
        <taxon>Lactobacillaceae</taxon>
        <taxon>Weissella</taxon>
    </lineage>
</organism>
<keyword evidence="4" id="KW-1185">Reference proteome</keyword>
<protein>
    <recommendedName>
        <fullName evidence="2">Gram-positive pilin subunit D1 N-terminal domain-containing protein</fullName>
    </recommendedName>
</protein>
<proteinExistence type="predicted"/>
<dbReference type="AlphaFoldDB" id="A0A7G9T6Q8"/>
<feature type="chain" id="PRO_5028950952" description="Gram-positive pilin subunit D1 N-terminal domain-containing protein" evidence="1">
    <location>
        <begin position="27"/>
        <end position="478"/>
    </location>
</feature>
<evidence type="ECO:0000259" key="2">
    <source>
        <dbReference type="Pfam" id="PF16555"/>
    </source>
</evidence>
<dbReference type="RefSeq" id="WP_187529615.1">
    <property type="nucleotide sequence ID" value="NZ_CP060724.1"/>
</dbReference>
<dbReference type="Pfam" id="PF16555">
    <property type="entry name" value="GramPos_pilinD1"/>
    <property type="match status" value="1"/>
</dbReference>
<dbReference type="Gene3D" id="2.60.40.10">
    <property type="entry name" value="Immunoglobulins"/>
    <property type="match status" value="2"/>
</dbReference>
<feature type="signal peptide" evidence="1">
    <location>
        <begin position="1"/>
        <end position="26"/>
    </location>
</feature>
<keyword evidence="1" id="KW-0732">Signal</keyword>
<gene>
    <name evidence="3" type="ORF">H9L19_02660</name>
</gene>
<dbReference type="EMBL" id="CP060724">
    <property type="protein sequence ID" value="QNN75783.1"/>
    <property type="molecule type" value="Genomic_DNA"/>
</dbReference>
<evidence type="ECO:0000256" key="1">
    <source>
        <dbReference type="SAM" id="SignalP"/>
    </source>
</evidence>
<accession>A0A7G9T6Q8</accession>
<dbReference type="InterPro" id="IPR013783">
    <property type="entry name" value="Ig-like_fold"/>
</dbReference>
<name>A0A7G9T6Q8_9LACO</name>
<dbReference type="Proteomes" id="UP000515800">
    <property type="component" value="Chromosome"/>
</dbReference>
<feature type="domain" description="Gram-positive pilin subunit D1 N-terminal" evidence="2">
    <location>
        <begin position="98"/>
        <end position="244"/>
    </location>
</feature>
<dbReference type="KEGG" id="wdi:H9L19_02660"/>
<evidence type="ECO:0000313" key="4">
    <source>
        <dbReference type="Proteomes" id="UP000515800"/>
    </source>
</evidence>
<reference evidence="3 4" key="1">
    <citation type="submission" date="2020-08" db="EMBL/GenBank/DDBJ databases">
        <title>Genome sequence of Weissella diestrammenae KACC 16890T.</title>
        <authorList>
            <person name="Hyun D.-W."/>
            <person name="Bae J.-W."/>
        </authorList>
    </citation>
    <scope>NUCLEOTIDE SEQUENCE [LARGE SCALE GENOMIC DNA]</scope>
    <source>
        <strain evidence="3 4">KACC 16890</strain>
    </source>
</reference>
<evidence type="ECO:0000313" key="3">
    <source>
        <dbReference type="EMBL" id="QNN75783.1"/>
    </source>
</evidence>